<accession>A0A8X6V8E7</accession>
<keyword evidence="2" id="KW-1185">Reference proteome</keyword>
<comment type="caution">
    <text evidence="1">The sequence shown here is derived from an EMBL/GenBank/DDBJ whole genome shotgun (WGS) entry which is preliminary data.</text>
</comment>
<sequence length="121" mass="13938">MLCIYENFVQVSCMLAQDLAVAFAPRTDFSAKRSQTPFRHRQLRVIDHGHLTPLFIATWRDHPFLGGKVMDSWKACHEFDHNTSEDPPCREERCTLNMSRFKRPLIGVKVGREGVVFVTCS</sequence>
<proteinExistence type="predicted"/>
<organism evidence="1 2">
    <name type="scientific">Trichonephila clavipes</name>
    <name type="common">Golden silk orbweaver</name>
    <name type="synonym">Nephila clavipes</name>
    <dbReference type="NCBI Taxonomy" id="2585209"/>
    <lineage>
        <taxon>Eukaryota</taxon>
        <taxon>Metazoa</taxon>
        <taxon>Ecdysozoa</taxon>
        <taxon>Arthropoda</taxon>
        <taxon>Chelicerata</taxon>
        <taxon>Arachnida</taxon>
        <taxon>Araneae</taxon>
        <taxon>Araneomorphae</taxon>
        <taxon>Entelegynae</taxon>
        <taxon>Araneoidea</taxon>
        <taxon>Nephilidae</taxon>
        <taxon>Trichonephila</taxon>
    </lineage>
</organism>
<name>A0A8X6V8E7_TRICX</name>
<dbReference type="EMBL" id="BMAU01021201">
    <property type="protein sequence ID" value="GFX98283.1"/>
    <property type="molecule type" value="Genomic_DNA"/>
</dbReference>
<dbReference type="Proteomes" id="UP000887159">
    <property type="component" value="Unassembled WGS sequence"/>
</dbReference>
<dbReference type="AlphaFoldDB" id="A0A8X6V8E7"/>
<reference evidence="1" key="1">
    <citation type="submission" date="2020-08" db="EMBL/GenBank/DDBJ databases">
        <title>Multicomponent nature underlies the extraordinary mechanical properties of spider dragline silk.</title>
        <authorList>
            <person name="Kono N."/>
            <person name="Nakamura H."/>
            <person name="Mori M."/>
            <person name="Yoshida Y."/>
            <person name="Ohtoshi R."/>
            <person name="Malay A.D."/>
            <person name="Moran D.A.P."/>
            <person name="Tomita M."/>
            <person name="Numata K."/>
            <person name="Arakawa K."/>
        </authorList>
    </citation>
    <scope>NUCLEOTIDE SEQUENCE</scope>
</reference>
<protein>
    <submittedName>
        <fullName evidence="1">Uncharacterized protein</fullName>
    </submittedName>
</protein>
<evidence type="ECO:0000313" key="2">
    <source>
        <dbReference type="Proteomes" id="UP000887159"/>
    </source>
</evidence>
<gene>
    <name evidence="1" type="ORF">TNCV_4909261</name>
</gene>
<evidence type="ECO:0000313" key="1">
    <source>
        <dbReference type="EMBL" id="GFX98283.1"/>
    </source>
</evidence>